<evidence type="ECO:0000313" key="2">
    <source>
        <dbReference type="Proteomes" id="UP001249851"/>
    </source>
</evidence>
<protein>
    <submittedName>
        <fullName evidence="1">Uncharacterized protein</fullName>
    </submittedName>
</protein>
<evidence type="ECO:0000313" key="1">
    <source>
        <dbReference type="EMBL" id="KAK2556708.1"/>
    </source>
</evidence>
<name>A0AAD9Q8Q9_ACRCE</name>
<gene>
    <name evidence="1" type="ORF">P5673_021261</name>
</gene>
<reference evidence="1" key="1">
    <citation type="journal article" date="2023" name="G3 (Bethesda)">
        <title>Whole genome assembly and annotation of the endangered Caribbean coral Acropora cervicornis.</title>
        <authorList>
            <person name="Selwyn J.D."/>
            <person name="Vollmer S.V."/>
        </authorList>
    </citation>
    <scope>NUCLEOTIDE SEQUENCE</scope>
    <source>
        <strain evidence="1">K2</strain>
    </source>
</reference>
<dbReference type="AlphaFoldDB" id="A0AAD9Q8Q9"/>
<proteinExistence type="predicted"/>
<dbReference type="EMBL" id="JARQWQ010000054">
    <property type="protein sequence ID" value="KAK2556708.1"/>
    <property type="molecule type" value="Genomic_DNA"/>
</dbReference>
<dbReference type="Proteomes" id="UP001249851">
    <property type="component" value="Unassembled WGS sequence"/>
</dbReference>
<sequence>MSIKYSALECQCMSITKRKPYIHKIFFIIHIANFKERNIFTVIVSIIAVRLQKQQPDEVTELNSTREFVSLEKDEALKDR</sequence>
<reference evidence="1" key="2">
    <citation type="journal article" date="2023" name="Science">
        <title>Genomic signatures of disease resistance in endangered staghorn corals.</title>
        <authorList>
            <person name="Vollmer S.V."/>
            <person name="Selwyn J.D."/>
            <person name="Despard B.A."/>
            <person name="Roesel C.L."/>
        </authorList>
    </citation>
    <scope>NUCLEOTIDE SEQUENCE</scope>
    <source>
        <strain evidence="1">K2</strain>
    </source>
</reference>
<accession>A0AAD9Q8Q9</accession>
<comment type="caution">
    <text evidence="1">The sequence shown here is derived from an EMBL/GenBank/DDBJ whole genome shotgun (WGS) entry which is preliminary data.</text>
</comment>
<organism evidence="1 2">
    <name type="scientific">Acropora cervicornis</name>
    <name type="common">Staghorn coral</name>
    <dbReference type="NCBI Taxonomy" id="6130"/>
    <lineage>
        <taxon>Eukaryota</taxon>
        <taxon>Metazoa</taxon>
        <taxon>Cnidaria</taxon>
        <taxon>Anthozoa</taxon>
        <taxon>Hexacorallia</taxon>
        <taxon>Scleractinia</taxon>
        <taxon>Astrocoeniina</taxon>
        <taxon>Acroporidae</taxon>
        <taxon>Acropora</taxon>
    </lineage>
</organism>
<keyword evidence="2" id="KW-1185">Reference proteome</keyword>